<dbReference type="AlphaFoldDB" id="A0AAD7CCC3"/>
<dbReference type="InterPro" id="IPR051468">
    <property type="entry name" value="Fungal_SecMetab_SDRs"/>
</dbReference>
<sequence>MPRKTVYLVTGAGRGIGLGLVTALAARADTVVFAGARNPETQALKALAAAHPNLHPVKLTAGDQADNEAAIAEIQKIAGQLDVIIACAGIARQGFLASTPISEFREHYEVNTIGPVMLFQIAKDLLLASPRPEGPIFALISSISGSIAMYHPIEHPSLIAMAIHPGWVQTDMGNPGAAQAGLEKAPVTVGESVEGILSRVDGATKEKSSAKFWNFKASSGKPLDIATEEIPW</sequence>
<dbReference type="Proteomes" id="UP001221142">
    <property type="component" value="Unassembled WGS sequence"/>
</dbReference>
<evidence type="ECO:0000313" key="4">
    <source>
        <dbReference type="EMBL" id="KAJ7644698.1"/>
    </source>
</evidence>
<evidence type="ECO:0008006" key="6">
    <source>
        <dbReference type="Google" id="ProtNLM"/>
    </source>
</evidence>
<dbReference type="EMBL" id="JARKIF010000003">
    <property type="protein sequence ID" value="KAJ7644698.1"/>
    <property type="molecule type" value="Genomic_DNA"/>
</dbReference>
<dbReference type="InterPro" id="IPR036291">
    <property type="entry name" value="NAD(P)-bd_dom_sf"/>
</dbReference>
<reference evidence="4" key="1">
    <citation type="submission" date="2023-03" db="EMBL/GenBank/DDBJ databases">
        <title>Massive genome expansion in bonnet fungi (Mycena s.s.) driven by repeated elements and novel gene families across ecological guilds.</title>
        <authorList>
            <consortium name="Lawrence Berkeley National Laboratory"/>
            <person name="Harder C.B."/>
            <person name="Miyauchi S."/>
            <person name="Viragh M."/>
            <person name="Kuo A."/>
            <person name="Thoen E."/>
            <person name="Andreopoulos B."/>
            <person name="Lu D."/>
            <person name="Skrede I."/>
            <person name="Drula E."/>
            <person name="Henrissat B."/>
            <person name="Morin E."/>
            <person name="Kohler A."/>
            <person name="Barry K."/>
            <person name="LaButti K."/>
            <person name="Morin E."/>
            <person name="Salamov A."/>
            <person name="Lipzen A."/>
            <person name="Mereny Z."/>
            <person name="Hegedus B."/>
            <person name="Baldrian P."/>
            <person name="Stursova M."/>
            <person name="Weitz H."/>
            <person name="Taylor A."/>
            <person name="Grigoriev I.V."/>
            <person name="Nagy L.G."/>
            <person name="Martin F."/>
            <person name="Kauserud H."/>
        </authorList>
    </citation>
    <scope>NUCLEOTIDE SEQUENCE</scope>
    <source>
        <strain evidence="4">9284</strain>
    </source>
</reference>
<evidence type="ECO:0000256" key="1">
    <source>
        <dbReference type="ARBA" id="ARBA00006484"/>
    </source>
</evidence>
<dbReference type="GO" id="GO:0016491">
    <property type="term" value="F:oxidoreductase activity"/>
    <property type="evidence" value="ECO:0007669"/>
    <property type="project" value="UniProtKB-KW"/>
</dbReference>
<protein>
    <recommendedName>
        <fullName evidence="6">NAD(P)-binding protein</fullName>
    </recommendedName>
</protein>
<dbReference type="InterPro" id="IPR002347">
    <property type="entry name" value="SDR_fam"/>
</dbReference>
<evidence type="ECO:0000256" key="2">
    <source>
        <dbReference type="ARBA" id="ARBA00022857"/>
    </source>
</evidence>
<dbReference type="PANTHER" id="PTHR43544">
    <property type="entry name" value="SHORT-CHAIN DEHYDROGENASE/REDUCTASE"/>
    <property type="match status" value="1"/>
</dbReference>
<dbReference type="GO" id="GO:0005737">
    <property type="term" value="C:cytoplasm"/>
    <property type="evidence" value="ECO:0007669"/>
    <property type="project" value="TreeGrafter"/>
</dbReference>
<keyword evidence="3" id="KW-0560">Oxidoreductase</keyword>
<keyword evidence="5" id="KW-1185">Reference proteome</keyword>
<evidence type="ECO:0000313" key="5">
    <source>
        <dbReference type="Proteomes" id="UP001221142"/>
    </source>
</evidence>
<evidence type="ECO:0000256" key="3">
    <source>
        <dbReference type="ARBA" id="ARBA00023002"/>
    </source>
</evidence>
<dbReference type="PANTHER" id="PTHR43544:SF7">
    <property type="entry name" value="NADB-LER2"/>
    <property type="match status" value="1"/>
</dbReference>
<dbReference type="SUPFAM" id="SSF51735">
    <property type="entry name" value="NAD(P)-binding Rossmann-fold domains"/>
    <property type="match status" value="1"/>
</dbReference>
<organism evidence="4 5">
    <name type="scientific">Roridomyces roridus</name>
    <dbReference type="NCBI Taxonomy" id="1738132"/>
    <lineage>
        <taxon>Eukaryota</taxon>
        <taxon>Fungi</taxon>
        <taxon>Dikarya</taxon>
        <taxon>Basidiomycota</taxon>
        <taxon>Agaricomycotina</taxon>
        <taxon>Agaricomycetes</taxon>
        <taxon>Agaricomycetidae</taxon>
        <taxon>Agaricales</taxon>
        <taxon>Marasmiineae</taxon>
        <taxon>Mycenaceae</taxon>
        <taxon>Roridomyces</taxon>
    </lineage>
</organism>
<keyword evidence="2" id="KW-0521">NADP</keyword>
<gene>
    <name evidence="4" type="ORF">FB45DRAFT_898486</name>
</gene>
<dbReference type="Gene3D" id="3.40.50.720">
    <property type="entry name" value="NAD(P)-binding Rossmann-like Domain"/>
    <property type="match status" value="1"/>
</dbReference>
<comment type="similarity">
    <text evidence="1">Belongs to the short-chain dehydrogenases/reductases (SDR) family.</text>
</comment>
<dbReference type="PRINTS" id="PR00081">
    <property type="entry name" value="GDHRDH"/>
</dbReference>
<name>A0AAD7CCC3_9AGAR</name>
<accession>A0AAD7CCC3</accession>
<dbReference type="Pfam" id="PF00106">
    <property type="entry name" value="adh_short"/>
    <property type="match status" value="1"/>
</dbReference>
<comment type="caution">
    <text evidence="4">The sequence shown here is derived from an EMBL/GenBank/DDBJ whole genome shotgun (WGS) entry which is preliminary data.</text>
</comment>
<proteinExistence type="inferred from homology"/>